<evidence type="ECO:0000256" key="1">
    <source>
        <dbReference type="SAM" id="Phobius"/>
    </source>
</evidence>
<dbReference type="AlphaFoldDB" id="A0A953J357"/>
<keyword evidence="1" id="KW-1133">Transmembrane helix</keyword>
<dbReference type="EMBL" id="JAIOIV010000031">
    <property type="protein sequence ID" value="MBZ0155381.1"/>
    <property type="molecule type" value="Genomic_DNA"/>
</dbReference>
<dbReference type="Proteomes" id="UP000705867">
    <property type="component" value="Unassembled WGS sequence"/>
</dbReference>
<name>A0A953J357_9BACT</name>
<keyword evidence="1" id="KW-0472">Membrane</keyword>
<gene>
    <name evidence="2" type="ORF">K8I29_04095</name>
</gene>
<proteinExistence type="predicted"/>
<reference evidence="2" key="2">
    <citation type="submission" date="2021-08" db="EMBL/GenBank/DDBJ databases">
        <authorList>
            <person name="Dalcin Martins P."/>
        </authorList>
    </citation>
    <scope>NUCLEOTIDE SEQUENCE</scope>
    <source>
        <strain evidence="2">MAG_39</strain>
    </source>
</reference>
<feature type="transmembrane region" description="Helical" evidence="1">
    <location>
        <begin position="95"/>
        <end position="115"/>
    </location>
</feature>
<evidence type="ECO:0000313" key="3">
    <source>
        <dbReference type="Proteomes" id="UP000705867"/>
    </source>
</evidence>
<reference evidence="2" key="1">
    <citation type="journal article" date="2021" name="bioRxiv">
        <title>Unraveling nitrogen, sulfur and carbon metabolic pathways and microbial community transcriptional responses to substrate deprivation and toxicity stresses in a bioreactor mimicking anoxic brackish coastal sediment conditions.</title>
        <authorList>
            <person name="Martins P.D."/>
            <person name="Echeveste M.J."/>
            <person name="Arshad A."/>
            <person name="Kurth J."/>
            <person name="Ouboter H."/>
            <person name="Jetten M.S.M."/>
            <person name="Welte C.U."/>
        </authorList>
    </citation>
    <scope>NUCLEOTIDE SEQUENCE</scope>
    <source>
        <strain evidence="2">MAG_39</strain>
    </source>
</reference>
<accession>A0A953J357</accession>
<comment type="caution">
    <text evidence="2">The sequence shown here is derived from an EMBL/GenBank/DDBJ whole genome shotgun (WGS) entry which is preliminary data.</text>
</comment>
<keyword evidence="1" id="KW-0812">Transmembrane</keyword>
<sequence length="124" mass="13604">MDSIVRRVLILLGAGLMAWGYYHLFGLTLEESYVNRRVTASLPWGHGVITGRVAAAEGGRILLEKEPGSALEEVMQKDVITVEELPAGEYEVRRAVRAVSATVAGGFLIWGALFLRRTRWGGGY</sequence>
<organism evidence="2 3">
    <name type="scientific">Candidatus Nitrobium versatile</name>
    <dbReference type="NCBI Taxonomy" id="2884831"/>
    <lineage>
        <taxon>Bacteria</taxon>
        <taxon>Pseudomonadati</taxon>
        <taxon>Nitrospirota</taxon>
        <taxon>Nitrospiria</taxon>
        <taxon>Nitrospirales</taxon>
        <taxon>Nitrospiraceae</taxon>
        <taxon>Candidatus Nitrobium</taxon>
    </lineage>
</organism>
<evidence type="ECO:0000313" key="2">
    <source>
        <dbReference type="EMBL" id="MBZ0155381.1"/>
    </source>
</evidence>
<protein>
    <submittedName>
        <fullName evidence="2">Uncharacterized protein</fullName>
    </submittedName>
</protein>
<feature type="transmembrane region" description="Helical" evidence="1">
    <location>
        <begin position="7"/>
        <end position="25"/>
    </location>
</feature>